<evidence type="ECO:0000313" key="1">
    <source>
        <dbReference type="EMBL" id="CAJ2508360.1"/>
    </source>
</evidence>
<evidence type="ECO:0000313" key="2">
    <source>
        <dbReference type="Proteomes" id="UP001295740"/>
    </source>
</evidence>
<comment type="caution">
    <text evidence="1">The sequence shown here is derived from an EMBL/GenBank/DDBJ whole genome shotgun (WGS) entry which is preliminary data.</text>
</comment>
<dbReference type="Proteomes" id="UP001295740">
    <property type="component" value="Unassembled WGS sequence"/>
</dbReference>
<keyword evidence="2" id="KW-1185">Reference proteome</keyword>
<dbReference type="AlphaFoldDB" id="A0AAI8VNV3"/>
<accession>A0AAI8VNV3</accession>
<reference evidence="1" key="1">
    <citation type="submission" date="2023-10" db="EMBL/GenBank/DDBJ databases">
        <authorList>
            <person name="Hackl T."/>
        </authorList>
    </citation>
    <scope>NUCLEOTIDE SEQUENCE</scope>
</reference>
<gene>
    <name evidence="1" type="ORF">KHLLAP_LOCUS8828</name>
</gene>
<dbReference type="EMBL" id="CAUWAG010000011">
    <property type="protein sequence ID" value="CAJ2508360.1"/>
    <property type="molecule type" value="Genomic_DNA"/>
</dbReference>
<proteinExistence type="predicted"/>
<name>A0AAI8VNV3_9PEZI</name>
<sequence length="68" mass="7547">MCSKKGGHDELEAALQPVVHVGHAGVPSKTLAPVHRLSFWRRHPQRLCLGGCKYMRTMDTPLDFGFSS</sequence>
<organism evidence="1 2">
    <name type="scientific">Anthostomella pinea</name>
    <dbReference type="NCBI Taxonomy" id="933095"/>
    <lineage>
        <taxon>Eukaryota</taxon>
        <taxon>Fungi</taxon>
        <taxon>Dikarya</taxon>
        <taxon>Ascomycota</taxon>
        <taxon>Pezizomycotina</taxon>
        <taxon>Sordariomycetes</taxon>
        <taxon>Xylariomycetidae</taxon>
        <taxon>Xylariales</taxon>
        <taxon>Xylariaceae</taxon>
        <taxon>Anthostomella</taxon>
    </lineage>
</organism>
<protein>
    <submittedName>
        <fullName evidence="1">Uu.00g133860.m01.CDS01</fullName>
    </submittedName>
</protein>